<dbReference type="AlphaFoldDB" id="A0A6C0EUB5"/>
<evidence type="ECO:0000256" key="1">
    <source>
        <dbReference type="SAM" id="Coils"/>
    </source>
</evidence>
<feature type="coiled-coil region" evidence="1">
    <location>
        <begin position="28"/>
        <end position="74"/>
    </location>
</feature>
<dbReference type="GO" id="GO:0046782">
    <property type="term" value="P:regulation of viral transcription"/>
    <property type="evidence" value="ECO:0007669"/>
    <property type="project" value="InterPro"/>
</dbReference>
<evidence type="ECO:0000313" key="2">
    <source>
        <dbReference type="EMBL" id="QHT32342.1"/>
    </source>
</evidence>
<keyword evidence="1" id="KW-0175">Coiled coil</keyword>
<accession>A0A6C0EUB5</accession>
<protein>
    <submittedName>
        <fullName evidence="2">Uncharacterized protein</fullName>
    </submittedName>
</protein>
<organism evidence="2">
    <name type="scientific">viral metagenome</name>
    <dbReference type="NCBI Taxonomy" id="1070528"/>
    <lineage>
        <taxon>unclassified sequences</taxon>
        <taxon>metagenomes</taxon>
        <taxon>organismal metagenomes</taxon>
    </lineage>
</organism>
<proteinExistence type="predicted"/>
<dbReference type="EMBL" id="MN738935">
    <property type="protein sequence ID" value="QHT32342.1"/>
    <property type="molecule type" value="Genomic_DNA"/>
</dbReference>
<dbReference type="Pfam" id="PF04947">
    <property type="entry name" value="Pox_VLTF3"/>
    <property type="match status" value="1"/>
</dbReference>
<dbReference type="InterPro" id="IPR007031">
    <property type="entry name" value="Poxvirus_VLTF3"/>
</dbReference>
<sequence length="354" mass="42460">MNNKTDITIDVLYNQKLKYFNHKTSIILPKLTEQINELEKERNEKNTKEIDLKIEILTKKINSLNNEKNKYYLDNSKYLFDYFETKQNIDKNNTPKKTINSFFNVKEDKQHIYEKMNESVKAYLKLNNFESLDIANFSYNNSVCQYCNVGELIKVNHDGIIICNHCFTNHKYLVDNDKPSYKEPPKEISFYAYKRINHFREILSQFQAKESTDIPHSIIESIQNQIKKERIQLSNLTNKKTKEILKKLGYNRYYEHIPFIKDKLGIKPPVMTPQLEDTLCNLFMDIQIPYSKYCPNDRVNFLNYYYTLYKLCELLGEMEYLDFFPMLKDQKKIEQDEIWKKICNDLSWDFISTI</sequence>
<name>A0A6C0EUB5_9ZZZZ</name>
<reference evidence="2" key="1">
    <citation type="journal article" date="2020" name="Nature">
        <title>Giant virus diversity and host interactions through global metagenomics.</title>
        <authorList>
            <person name="Schulz F."/>
            <person name="Roux S."/>
            <person name="Paez-Espino D."/>
            <person name="Jungbluth S."/>
            <person name="Walsh D.A."/>
            <person name="Denef V.J."/>
            <person name="McMahon K.D."/>
            <person name="Konstantinidis K.T."/>
            <person name="Eloe-Fadrosh E.A."/>
            <person name="Kyrpides N.C."/>
            <person name="Woyke T."/>
        </authorList>
    </citation>
    <scope>NUCLEOTIDE SEQUENCE</scope>
    <source>
        <strain evidence="2">GVMAG-M-3300009159-65</strain>
    </source>
</reference>